<dbReference type="OMA" id="SALWEFK"/>
<dbReference type="PANTHER" id="PTHR10015">
    <property type="entry name" value="HEAT SHOCK TRANSCRIPTION FACTOR"/>
    <property type="match status" value="1"/>
</dbReference>
<comment type="similarity">
    <text evidence="4">Belongs to the HSF family.</text>
</comment>
<evidence type="ECO:0000313" key="7">
    <source>
        <dbReference type="EMBL" id="CCX31595.1"/>
    </source>
</evidence>
<feature type="compositionally biased region" description="Polar residues" evidence="5">
    <location>
        <begin position="425"/>
        <end position="435"/>
    </location>
</feature>
<dbReference type="EMBL" id="HF935615">
    <property type="protein sequence ID" value="CCX31595.1"/>
    <property type="molecule type" value="Genomic_DNA"/>
</dbReference>
<protein>
    <submittedName>
        <fullName evidence="7">Similar to Flocculation suppression protein acc. no. P20134</fullName>
    </submittedName>
</protein>
<evidence type="ECO:0000313" key="8">
    <source>
        <dbReference type="Proteomes" id="UP000018144"/>
    </source>
</evidence>
<accession>U4LQH6</accession>
<dbReference type="PANTHER" id="PTHR10015:SF396">
    <property type="entry name" value="FLOCCULATION SUPPRESSION PROTEIN"/>
    <property type="match status" value="1"/>
</dbReference>
<dbReference type="PROSITE" id="PS00434">
    <property type="entry name" value="HSF_DOMAIN"/>
    <property type="match status" value="1"/>
</dbReference>
<feature type="compositionally biased region" description="Polar residues" evidence="5">
    <location>
        <begin position="1"/>
        <end position="12"/>
    </location>
</feature>
<feature type="domain" description="HSF-type DNA-binding" evidence="6">
    <location>
        <begin position="127"/>
        <end position="151"/>
    </location>
</feature>
<dbReference type="PRINTS" id="PR00056">
    <property type="entry name" value="HSFDOMAIN"/>
</dbReference>
<evidence type="ECO:0000256" key="4">
    <source>
        <dbReference type="RuleBase" id="RU004020"/>
    </source>
</evidence>
<dbReference type="AlphaFoldDB" id="U4LQH6"/>
<dbReference type="InterPro" id="IPR036388">
    <property type="entry name" value="WH-like_DNA-bd_sf"/>
</dbReference>
<dbReference type="GO" id="GO:0043565">
    <property type="term" value="F:sequence-specific DNA binding"/>
    <property type="evidence" value="ECO:0007669"/>
    <property type="project" value="InterPro"/>
</dbReference>
<dbReference type="OrthoDB" id="60033at2759"/>
<organism evidence="7 8">
    <name type="scientific">Pyronema omphalodes (strain CBS 100304)</name>
    <name type="common">Pyronema confluens</name>
    <dbReference type="NCBI Taxonomy" id="1076935"/>
    <lineage>
        <taxon>Eukaryota</taxon>
        <taxon>Fungi</taxon>
        <taxon>Dikarya</taxon>
        <taxon>Ascomycota</taxon>
        <taxon>Pezizomycotina</taxon>
        <taxon>Pezizomycetes</taxon>
        <taxon>Pezizales</taxon>
        <taxon>Pyronemataceae</taxon>
        <taxon>Pyronema</taxon>
    </lineage>
</organism>
<dbReference type="Proteomes" id="UP000018144">
    <property type="component" value="Unassembled WGS sequence"/>
</dbReference>
<dbReference type="Pfam" id="PF00447">
    <property type="entry name" value="HSF_DNA-bind"/>
    <property type="match status" value="1"/>
</dbReference>
<keyword evidence="8" id="KW-1185">Reference proteome</keyword>
<dbReference type="InterPro" id="IPR000232">
    <property type="entry name" value="HSF_DNA-bd"/>
</dbReference>
<dbReference type="Gene3D" id="1.10.10.10">
    <property type="entry name" value="Winged helix-like DNA-binding domain superfamily/Winged helix DNA-binding domain"/>
    <property type="match status" value="1"/>
</dbReference>
<proteinExistence type="inferred from homology"/>
<sequence>MMDQTQTNSRTPFSGEPGNALRPLSTQEPKAGNQRSSPEIEPIENMSLSSTMDTHMANAPPGPTPQQQSLSLGNSTGVQQQQPKVQTAFIHKLYNMLEDNNIQHLISWSPTNESFVVSPTGEFSKVLSQYFKHTNISSFVRQLNMYGFHKVNDVFHTGSPDSTLWEFKHGNGSFKRGDLVGLREIKRRASRHALIHRDSFSGTKSAAVSAPGTPNEQPPDSIEARLQHMEQNLFDVQTRLSRAEENNQYLSDRCRIACEGFSRCHQFSMELTNLVSRALPDVASTVRRDLEILRTEIARHSHSLEEPPRDPMRDAPTFAATLVDERIPLSPRQRPLEDDSRRSSFSGPQSRPGGGPGYFRQPAPPRLQQPPSRLHALGSGSPNSLRPQREPTAPIPHPLSNLQSQSPPSHMARRHTSADIRQHGWQVNSPFSGIGQTPHWPPSPSKHGHNSDYRDSYERISERERIERNDRGGDMMREMHTPRPSLFASQITPPLQEVGNTQGDGVGQGWNFGKFQGSLGGGHTAPPTRRPSLAASSVHALLNPSEPSSERDGSDGEQEERKRKRIV</sequence>
<keyword evidence="2" id="KW-0238">DNA-binding</keyword>
<dbReference type="STRING" id="1076935.U4LQH6"/>
<dbReference type="FunFam" id="1.10.10.10:FF:000229">
    <property type="entry name" value="HSF-type DNA-binding domain protein"/>
    <property type="match status" value="1"/>
</dbReference>
<dbReference type="GO" id="GO:0005634">
    <property type="term" value="C:nucleus"/>
    <property type="evidence" value="ECO:0007669"/>
    <property type="project" value="UniProtKB-SubCell"/>
</dbReference>
<feature type="region of interest" description="Disordered" evidence="5">
    <location>
        <begin position="494"/>
        <end position="567"/>
    </location>
</feature>
<feature type="region of interest" description="Disordered" evidence="5">
    <location>
        <begin position="321"/>
        <end position="457"/>
    </location>
</feature>
<name>U4LQH6_PYROM</name>
<feature type="compositionally biased region" description="Polar residues" evidence="5">
    <location>
        <begin position="65"/>
        <end position="83"/>
    </location>
</feature>
<evidence type="ECO:0000256" key="5">
    <source>
        <dbReference type="SAM" id="MobiDB-lite"/>
    </source>
</evidence>
<dbReference type="GO" id="GO:0003700">
    <property type="term" value="F:DNA-binding transcription factor activity"/>
    <property type="evidence" value="ECO:0007669"/>
    <property type="project" value="InterPro"/>
</dbReference>
<feature type="compositionally biased region" description="Polar residues" evidence="5">
    <location>
        <begin position="24"/>
        <end position="37"/>
    </location>
</feature>
<reference evidence="7 8" key="1">
    <citation type="journal article" date="2013" name="PLoS Genet.">
        <title>The genome and development-dependent transcriptomes of Pyronema confluens: a window into fungal evolution.</title>
        <authorList>
            <person name="Traeger S."/>
            <person name="Altegoer F."/>
            <person name="Freitag M."/>
            <person name="Gabaldon T."/>
            <person name="Kempken F."/>
            <person name="Kumar A."/>
            <person name="Marcet-Houben M."/>
            <person name="Poggeler S."/>
            <person name="Stajich J.E."/>
            <person name="Nowrousian M."/>
        </authorList>
    </citation>
    <scope>NUCLEOTIDE SEQUENCE [LARGE SCALE GENOMIC DNA]</scope>
    <source>
        <strain evidence="8">CBS 100304</strain>
        <tissue evidence="7">Vegetative mycelium</tissue>
    </source>
</reference>
<evidence type="ECO:0000256" key="3">
    <source>
        <dbReference type="ARBA" id="ARBA00023242"/>
    </source>
</evidence>
<dbReference type="InterPro" id="IPR036390">
    <property type="entry name" value="WH_DNA-bd_sf"/>
</dbReference>
<evidence type="ECO:0000256" key="1">
    <source>
        <dbReference type="ARBA" id="ARBA00004123"/>
    </source>
</evidence>
<dbReference type="SMART" id="SM00415">
    <property type="entry name" value="HSF"/>
    <property type="match status" value="1"/>
</dbReference>
<dbReference type="eggNOG" id="KOG0627">
    <property type="taxonomic scope" value="Eukaryota"/>
</dbReference>
<gene>
    <name evidence="7" type="ORF">PCON_11036</name>
</gene>
<evidence type="ECO:0000259" key="6">
    <source>
        <dbReference type="PROSITE" id="PS00434"/>
    </source>
</evidence>
<dbReference type="SUPFAM" id="SSF46785">
    <property type="entry name" value="Winged helix' DNA-binding domain"/>
    <property type="match status" value="1"/>
</dbReference>
<comment type="subcellular location">
    <subcellularLocation>
        <location evidence="1">Nucleus</location>
    </subcellularLocation>
</comment>
<feature type="region of interest" description="Disordered" evidence="5">
    <location>
        <begin position="1"/>
        <end position="83"/>
    </location>
</feature>
<evidence type="ECO:0000256" key="2">
    <source>
        <dbReference type="ARBA" id="ARBA00023125"/>
    </source>
</evidence>
<keyword evidence="3" id="KW-0539">Nucleus</keyword>
<feature type="compositionally biased region" description="Low complexity" evidence="5">
    <location>
        <begin position="398"/>
        <end position="410"/>
    </location>
</feature>